<dbReference type="PANTHER" id="PTHR43630:SF1">
    <property type="entry name" value="POLY-BETA-1,6-N-ACETYL-D-GLUCOSAMINE SYNTHASE"/>
    <property type="match status" value="1"/>
</dbReference>
<dbReference type="EMBL" id="MGDB01000058">
    <property type="protein sequence ID" value="OGL42056.1"/>
    <property type="molecule type" value="Genomic_DNA"/>
</dbReference>
<comment type="similarity">
    <text evidence="1">Belongs to the glycosyltransferase 2 family.</text>
</comment>
<sequence length="352" mass="41008">MFKKSQWKENETNLPFVTLLIPVHNEERVIRRKIENTLALDYPKGKLEIIIASDASNDKTDSIIKGYEMEGIIFYREEERSGKNVIINNSIPKIKGELIVFSDANSIYKPDAIKNLVKNFQDPKVGCVCGKLIYVNDKGSLVGKGESLYFKYESMLKNLESNFGVVVTGNGAIYAIRRDLLFPLPNEVPNDFAHPIEVRAKGFKVVYEPSAIAEEKATSSIKDEFKRRVRIVVRSFSAFIYYQKKYNILKSRNSFFFISHKLLRWFVFPLMIMIFSINFFLTGYFYQFFFKIQLLFYMSALIGWVFQEIKIKIKIFYIPFYFCLINLAGTVGLYKYFIGKRETIWEAAESTR</sequence>
<keyword evidence="4" id="KW-0812">Transmembrane</keyword>
<dbReference type="Proteomes" id="UP000178526">
    <property type="component" value="Unassembled WGS sequence"/>
</dbReference>
<feature type="transmembrane region" description="Helical" evidence="4">
    <location>
        <begin position="262"/>
        <end position="282"/>
    </location>
</feature>
<evidence type="ECO:0000256" key="2">
    <source>
        <dbReference type="ARBA" id="ARBA00022676"/>
    </source>
</evidence>
<gene>
    <name evidence="6" type="ORF">A2042_06620</name>
</gene>
<organism evidence="6 7">
    <name type="scientific">Candidatus Schekmanbacteria bacterium GWA2_38_11</name>
    <dbReference type="NCBI Taxonomy" id="1817876"/>
    <lineage>
        <taxon>Bacteria</taxon>
        <taxon>Candidatus Schekmaniibacteriota</taxon>
    </lineage>
</organism>
<feature type="transmembrane region" description="Helical" evidence="4">
    <location>
        <begin position="288"/>
        <end position="306"/>
    </location>
</feature>
<dbReference type="CDD" id="cd06439">
    <property type="entry name" value="CESA_like_1"/>
    <property type="match status" value="1"/>
</dbReference>
<evidence type="ECO:0000256" key="1">
    <source>
        <dbReference type="ARBA" id="ARBA00006739"/>
    </source>
</evidence>
<reference evidence="6 7" key="1">
    <citation type="journal article" date="2016" name="Nat. Commun.">
        <title>Thousands of microbial genomes shed light on interconnected biogeochemical processes in an aquifer system.</title>
        <authorList>
            <person name="Anantharaman K."/>
            <person name="Brown C.T."/>
            <person name="Hug L.A."/>
            <person name="Sharon I."/>
            <person name="Castelle C.J."/>
            <person name="Probst A.J."/>
            <person name="Thomas B.C."/>
            <person name="Singh A."/>
            <person name="Wilkins M.J."/>
            <person name="Karaoz U."/>
            <person name="Brodie E.L."/>
            <person name="Williams K.H."/>
            <person name="Hubbard S.S."/>
            <person name="Banfield J.F."/>
        </authorList>
    </citation>
    <scope>NUCLEOTIDE SEQUENCE [LARGE SCALE GENOMIC DNA]</scope>
</reference>
<comment type="caution">
    <text evidence="6">The sequence shown here is derived from an EMBL/GenBank/DDBJ whole genome shotgun (WGS) entry which is preliminary data.</text>
</comment>
<keyword evidence="2" id="KW-0328">Glycosyltransferase</keyword>
<name>A0A1F7RKH0_9BACT</name>
<evidence type="ECO:0000313" key="7">
    <source>
        <dbReference type="Proteomes" id="UP000178526"/>
    </source>
</evidence>
<dbReference type="InterPro" id="IPR001173">
    <property type="entry name" value="Glyco_trans_2-like"/>
</dbReference>
<dbReference type="SUPFAM" id="SSF53448">
    <property type="entry name" value="Nucleotide-diphospho-sugar transferases"/>
    <property type="match status" value="1"/>
</dbReference>
<evidence type="ECO:0000256" key="4">
    <source>
        <dbReference type="SAM" id="Phobius"/>
    </source>
</evidence>
<feature type="transmembrane region" description="Helical" evidence="4">
    <location>
        <begin position="318"/>
        <end position="337"/>
    </location>
</feature>
<evidence type="ECO:0000256" key="3">
    <source>
        <dbReference type="ARBA" id="ARBA00022679"/>
    </source>
</evidence>
<keyword evidence="3" id="KW-0808">Transferase</keyword>
<evidence type="ECO:0000259" key="5">
    <source>
        <dbReference type="Pfam" id="PF00535"/>
    </source>
</evidence>
<protein>
    <recommendedName>
        <fullName evidence="5">Glycosyltransferase 2-like domain-containing protein</fullName>
    </recommendedName>
</protein>
<dbReference type="AlphaFoldDB" id="A0A1F7RKH0"/>
<feature type="domain" description="Glycosyltransferase 2-like" evidence="5">
    <location>
        <begin position="19"/>
        <end position="160"/>
    </location>
</feature>
<accession>A0A1F7RKH0</accession>
<keyword evidence="4" id="KW-0472">Membrane</keyword>
<dbReference type="PANTHER" id="PTHR43630">
    <property type="entry name" value="POLY-BETA-1,6-N-ACETYL-D-GLUCOSAMINE SYNTHASE"/>
    <property type="match status" value="1"/>
</dbReference>
<evidence type="ECO:0000313" key="6">
    <source>
        <dbReference type="EMBL" id="OGL42056.1"/>
    </source>
</evidence>
<dbReference type="Pfam" id="PF00535">
    <property type="entry name" value="Glycos_transf_2"/>
    <property type="match status" value="1"/>
</dbReference>
<dbReference type="Gene3D" id="3.90.550.10">
    <property type="entry name" value="Spore Coat Polysaccharide Biosynthesis Protein SpsA, Chain A"/>
    <property type="match status" value="1"/>
</dbReference>
<proteinExistence type="inferred from homology"/>
<dbReference type="GO" id="GO:0016757">
    <property type="term" value="F:glycosyltransferase activity"/>
    <property type="evidence" value="ECO:0007669"/>
    <property type="project" value="UniProtKB-KW"/>
</dbReference>
<dbReference type="InterPro" id="IPR029044">
    <property type="entry name" value="Nucleotide-diphossugar_trans"/>
</dbReference>
<keyword evidence="4" id="KW-1133">Transmembrane helix</keyword>